<dbReference type="InterPro" id="IPR036388">
    <property type="entry name" value="WH-like_DNA-bd_sf"/>
</dbReference>
<dbReference type="RefSeq" id="WP_220205598.1">
    <property type="nucleotide sequence ID" value="NZ_BNJK01000001.1"/>
</dbReference>
<reference evidence="1" key="1">
    <citation type="submission" date="2020-10" db="EMBL/GenBank/DDBJ databases">
        <title>Taxonomic study of unclassified bacteria belonging to the class Ktedonobacteria.</title>
        <authorList>
            <person name="Yabe S."/>
            <person name="Wang C.M."/>
            <person name="Zheng Y."/>
            <person name="Sakai Y."/>
            <person name="Cavaletti L."/>
            <person name="Monciardini P."/>
            <person name="Donadio S."/>
        </authorList>
    </citation>
    <scope>NUCLEOTIDE SEQUENCE</scope>
    <source>
        <strain evidence="1">ID150040</strain>
    </source>
</reference>
<proteinExistence type="predicted"/>
<accession>A0A8J3IQ29</accession>
<evidence type="ECO:0008006" key="3">
    <source>
        <dbReference type="Google" id="ProtNLM"/>
    </source>
</evidence>
<protein>
    <recommendedName>
        <fullName evidence="3">MarR family transcriptional regulator</fullName>
    </recommendedName>
</protein>
<dbReference type="EMBL" id="BNJK01000001">
    <property type="protein sequence ID" value="GHO94887.1"/>
    <property type="molecule type" value="Genomic_DNA"/>
</dbReference>
<dbReference type="Proteomes" id="UP000597444">
    <property type="component" value="Unassembled WGS sequence"/>
</dbReference>
<evidence type="ECO:0000313" key="1">
    <source>
        <dbReference type="EMBL" id="GHO94887.1"/>
    </source>
</evidence>
<organism evidence="1 2">
    <name type="scientific">Reticulibacter mediterranei</name>
    <dbReference type="NCBI Taxonomy" id="2778369"/>
    <lineage>
        <taxon>Bacteria</taxon>
        <taxon>Bacillati</taxon>
        <taxon>Chloroflexota</taxon>
        <taxon>Ktedonobacteria</taxon>
        <taxon>Ktedonobacterales</taxon>
        <taxon>Reticulibacteraceae</taxon>
        <taxon>Reticulibacter</taxon>
    </lineage>
</organism>
<evidence type="ECO:0000313" key="2">
    <source>
        <dbReference type="Proteomes" id="UP000597444"/>
    </source>
</evidence>
<gene>
    <name evidence="1" type="ORF">KSF_049350</name>
</gene>
<sequence length="60" mass="6759">MEQPHSTGALLREVARLHTQLQRSCVTQCSGTTVTQCTVLTELERRGEMTLAELSPPYWL</sequence>
<comment type="caution">
    <text evidence="1">The sequence shown here is derived from an EMBL/GenBank/DDBJ whole genome shotgun (WGS) entry which is preliminary data.</text>
</comment>
<dbReference type="AlphaFoldDB" id="A0A8J3IQ29"/>
<name>A0A8J3IQ29_9CHLR</name>
<dbReference type="Gene3D" id="1.10.10.10">
    <property type="entry name" value="Winged helix-like DNA-binding domain superfamily/Winged helix DNA-binding domain"/>
    <property type="match status" value="1"/>
</dbReference>
<keyword evidence="2" id="KW-1185">Reference proteome</keyword>